<evidence type="ECO:0000313" key="1">
    <source>
        <dbReference type="EMBL" id="MBZ7974718.1"/>
    </source>
</evidence>
<name>A0ACC5W1M8_9BACT</name>
<gene>
    <name evidence="1" type="ORF">H2252_04925</name>
</gene>
<comment type="caution">
    <text evidence="1">The sequence shown here is derived from an EMBL/GenBank/DDBJ whole genome shotgun (WGS) entry which is preliminary data.</text>
</comment>
<sequence length="174" mass="19956">MEKAFVIVDYQNDFINGSLGFKKALEIKQNILNHLNQIDFNTTHLLITCDTHDQDYLKSKEGLNLPIKHCIKGTLGWKMPSEFDPFLQKAHKIFYKNTFGSLDFANFINQNSYKEIYFCGLVSHICVFFNIILAFSANPDSKIILYQNSTASFDDNLEYSAFSLLKAYGVKIIS</sequence>
<keyword evidence="1" id="KW-0378">Hydrolase</keyword>
<evidence type="ECO:0000313" key="2">
    <source>
        <dbReference type="Proteomes" id="UP001319828"/>
    </source>
</evidence>
<accession>A0ACC5W1M8</accession>
<proteinExistence type="predicted"/>
<dbReference type="Proteomes" id="UP001319828">
    <property type="component" value="Unassembled WGS sequence"/>
</dbReference>
<organism evidence="1 2">
    <name type="scientific">Campylobacter molothri</name>
    <dbReference type="NCBI Taxonomy" id="1032242"/>
    <lineage>
        <taxon>Bacteria</taxon>
        <taxon>Pseudomonadati</taxon>
        <taxon>Campylobacterota</taxon>
        <taxon>Epsilonproteobacteria</taxon>
        <taxon>Campylobacterales</taxon>
        <taxon>Campylobacteraceae</taxon>
        <taxon>Campylobacter</taxon>
    </lineage>
</organism>
<dbReference type="EMBL" id="JACHUQ010000007">
    <property type="protein sequence ID" value="MBZ7974718.1"/>
    <property type="molecule type" value="Genomic_DNA"/>
</dbReference>
<protein>
    <submittedName>
        <fullName evidence="1">Cysteine hydrolase</fullName>
    </submittedName>
</protein>
<keyword evidence="2" id="KW-1185">Reference proteome</keyword>
<reference evidence="1" key="1">
    <citation type="submission" date="2020-07" db="EMBL/GenBank/DDBJ databases">
        <title>Campylobacter molothri sp. nov. isolated from wild birds.</title>
        <authorList>
            <person name="Miller W.G."/>
            <person name="Chapman M.H."/>
            <person name="Yee E."/>
            <person name="Lopes B.S."/>
            <person name="Forbes K.J."/>
        </authorList>
    </citation>
    <scope>NUCLEOTIDE SEQUENCE</scope>
    <source>
        <strain evidence="1">RM9754</strain>
    </source>
</reference>